<feature type="transmembrane region" description="Helical" evidence="1">
    <location>
        <begin position="16"/>
        <end position="38"/>
    </location>
</feature>
<dbReference type="Pfam" id="PF19700">
    <property type="entry name" value="DUF6198"/>
    <property type="match status" value="1"/>
</dbReference>
<feature type="transmembrane region" description="Helical" evidence="1">
    <location>
        <begin position="58"/>
        <end position="77"/>
    </location>
</feature>
<proteinExistence type="predicted"/>
<organism evidence="2 3">
    <name type="scientific">Candidatus Flavonifractor intestinipullorum</name>
    <dbReference type="NCBI Taxonomy" id="2838587"/>
    <lineage>
        <taxon>Bacteria</taxon>
        <taxon>Bacillati</taxon>
        <taxon>Bacillota</taxon>
        <taxon>Clostridia</taxon>
        <taxon>Eubacteriales</taxon>
        <taxon>Oscillospiraceae</taxon>
        <taxon>Flavonifractor</taxon>
    </lineage>
</organism>
<gene>
    <name evidence="2" type="ORF">H9714_02700</name>
</gene>
<comment type="caution">
    <text evidence="2">The sequence shown here is derived from an EMBL/GenBank/DDBJ whole genome shotgun (WGS) entry which is preliminary data.</text>
</comment>
<reference evidence="2" key="2">
    <citation type="submission" date="2021-04" db="EMBL/GenBank/DDBJ databases">
        <authorList>
            <person name="Gilroy R."/>
        </authorList>
    </citation>
    <scope>NUCLEOTIDE SEQUENCE</scope>
    <source>
        <strain evidence="2">CHK189-11263</strain>
    </source>
</reference>
<sequence>MSKSRQISGRNLAKRYFFFVVGVLINSFGIAFITKAALGTSPISSVPYVLSLQFAPSLGAFTFVLNLGFILLQAALLGREFPKIQFLQIAVNVVFSAFIDVSMSLLAWLSPGSYPMKLLSLLFGCAILAFGIYVEVSAGVLMVPGEGAVTALSRSLKKEFGTVKVCFDVTLMATAVLLSLLFFHGLQGIREGTVISALLVGFLTKCFHRIFPGIPRFLAPSV</sequence>
<dbReference type="EMBL" id="DWYC01000031">
    <property type="protein sequence ID" value="HJB56440.1"/>
    <property type="molecule type" value="Genomic_DNA"/>
</dbReference>
<evidence type="ECO:0000313" key="3">
    <source>
        <dbReference type="Proteomes" id="UP000824208"/>
    </source>
</evidence>
<dbReference type="PANTHER" id="PTHR40078:SF1">
    <property type="entry name" value="INTEGRAL MEMBRANE PROTEIN"/>
    <property type="match status" value="1"/>
</dbReference>
<dbReference type="AlphaFoldDB" id="A0A9D2M933"/>
<feature type="transmembrane region" description="Helical" evidence="1">
    <location>
        <begin position="165"/>
        <end position="186"/>
    </location>
</feature>
<accession>A0A9D2M933</accession>
<dbReference type="Proteomes" id="UP000824208">
    <property type="component" value="Unassembled WGS sequence"/>
</dbReference>
<name>A0A9D2M933_9FIRM</name>
<feature type="transmembrane region" description="Helical" evidence="1">
    <location>
        <begin position="121"/>
        <end position="144"/>
    </location>
</feature>
<evidence type="ECO:0000256" key="1">
    <source>
        <dbReference type="SAM" id="Phobius"/>
    </source>
</evidence>
<reference evidence="2" key="1">
    <citation type="journal article" date="2021" name="PeerJ">
        <title>Extensive microbial diversity within the chicken gut microbiome revealed by metagenomics and culture.</title>
        <authorList>
            <person name="Gilroy R."/>
            <person name="Ravi A."/>
            <person name="Getino M."/>
            <person name="Pursley I."/>
            <person name="Horton D.L."/>
            <person name="Alikhan N.F."/>
            <person name="Baker D."/>
            <person name="Gharbi K."/>
            <person name="Hall N."/>
            <person name="Watson M."/>
            <person name="Adriaenssens E.M."/>
            <person name="Foster-Nyarko E."/>
            <person name="Jarju S."/>
            <person name="Secka A."/>
            <person name="Antonio M."/>
            <person name="Oren A."/>
            <person name="Chaudhuri R.R."/>
            <person name="La Ragione R."/>
            <person name="Hildebrand F."/>
            <person name="Pallen M.J."/>
        </authorList>
    </citation>
    <scope>NUCLEOTIDE SEQUENCE</scope>
    <source>
        <strain evidence="2">CHK189-11263</strain>
    </source>
</reference>
<dbReference type="PANTHER" id="PTHR40078">
    <property type="entry name" value="INTEGRAL MEMBRANE PROTEIN-RELATED"/>
    <property type="match status" value="1"/>
</dbReference>
<keyword evidence="1" id="KW-0472">Membrane</keyword>
<evidence type="ECO:0000313" key="2">
    <source>
        <dbReference type="EMBL" id="HJB56440.1"/>
    </source>
</evidence>
<feature type="transmembrane region" description="Helical" evidence="1">
    <location>
        <begin position="89"/>
        <end position="109"/>
    </location>
</feature>
<keyword evidence="1" id="KW-1133">Transmembrane helix</keyword>
<keyword evidence="1" id="KW-0812">Transmembrane</keyword>
<dbReference type="InterPro" id="IPR038750">
    <property type="entry name" value="YczE/YyaS-like"/>
</dbReference>
<protein>
    <submittedName>
        <fullName evidence="2">YitT family protein</fullName>
    </submittedName>
</protein>